<evidence type="ECO:0000256" key="1">
    <source>
        <dbReference type="ARBA" id="ARBA00022737"/>
    </source>
</evidence>
<evidence type="ECO:0000313" key="4">
    <source>
        <dbReference type="EMBL" id="KAK0613312.1"/>
    </source>
</evidence>
<name>A0AA40BTR6_9PEZI</name>
<dbReference type="GO" id="GO:0000976">
    <property type="term" value="F:transcription cis-regulatory region binding"/>
    <property type="evidence" value="ECO:0007669"/>
    <property type="project" value="TreeGrafter"/>
</dbReference>
<dbReference type="InterPro" id="IPR036770">
    <property type="entry name" value="Ankyrin_rpt-contain_sf"/>
</dbReference>
<feature type="repeat" description="ANK" evidence="3">
    <location>
        <begin position="366"/>
        <end position="398"/>
    </location>
</feature>
<accession>A0AA40BTR6</accession>
<dbReference type="GO" id="GO:0045944">
    <property type="term" value="P:positive regulation of transcription by RNA polymerase II"/>
    <property type="evidence" value="ECO:0007669"/>
    <property type="project" value="TreeGrafter"/>
</dbReference>
<protein>
    <submittedName>
        <fullName evidence="4">Ankyrin repeat-containing domain protein</fullName>
    </submittedName>
</protein>
<evidence type="ECO:0000256" key="2">
    <source>
        <dbReference type="ARBA" id="ARBA00023043"/>
    </source>
</evidence>
<keyword evidence="1" id="KW-0677">Repeat</keyword>
<dbReference type="EMBL" id="JAULSU010000006">
    <property type="protein sequence ID" value="KAK0613312.1"/>
    <property type="molecule type" value="Genomic_DNA"/>
</dbReference>
<feature type="repeat" description="ANK" evidence="3">
    <location>
        <begin position="399"/>
        <end position="440"/>
    </location>
</feature>
<dbReference type="PROSITE" id="PS50297">
    <property type="entry name" value="ANK_REP_REGION"/>
    <property type="match status" value="7"/>
</dbReference>
<dbReference type="GO" id="GO:0005634">
    <property type="term" value="C:nucleus"/>
    <property type="evidence" value="ECO:0007669"/>
    <property type="project" value="TreeGrafter"/>
</dbReference>
<evidence type="ECO:0000256" key="3">
    <source>
        <dbReference type="PROSITE-ProRule" id="PRU00023"/>
    </source>
</evidence>
<dbReference type="Pfam" id="PF12796">
    <property type="entry name" value="Ank_2"/>
    <property type="match status" value="3"/>
</dbReference>
<feature type="repeat" description="ANK" evidence="3">
    <location>
        <begin position="333"/>
        <end position="365"/>
    </location>
</feature>
<dbReference type="Proteomes" id="UP001175000">
    <property type="component" value="Unassembled WGS sequence"/>
</dbReference>
<dbReference type="PROSITE" id="PS50088">
    <property type="entry name" value="ANK_REPEAT"/>
    <property type="match status" value="8"/>
</dbReference>
<dbReference type="Pfam" id="PF13637">
    <property type="entry name" value="Ank_4"/>
    <property type="match status" value="1"/>
</dbReference>
<gene>
    <name evidence="4" type="ORF">B0T14DRAFT_591003</name>
</gene>
<dbReference type="Pfam" id="PF00023">
    <property type="entry name" value="Ank"/>
    <property type="match status" value="1"/>
</dbReference>
<evidence type="ECO:0000313" key="5">
    <source>
        <dbReference type="Proteomes" id="UP001175000"/>
    </source>
</evidence>
<keyword evidence="2 3" id="KW-0040">ANK repeat</keyword>
<organism evidence="4 5">
    <name type="scientific">Immersiella caudata</name>
    <dbReference type="NCBI Taxonomy" id="314043"/>
    <lineage>
        <taxon>Eukaryota</taxon>
        <taxon>Fungi</taxon>
        <taxon>Dikarya</taxon>
        <taxon>Ascomycota</taxon>
        <taxon>Pezizomycotina</taxon>
        <taxon>Sordariomycetes</taxon>
        <taxon>Sordariomycetidae</taxon>
        <taxon>Sordariales</taxon>
        <taxon>Lasiosphaeriaceae</taxon>
        <taxon>Immersiella</taxon>
    </lineage>
</organism>
<dbReference type="InterPro" id="IPR002110">
    <property type="entry name" value="Ankyrin_rpt"/>
</dbReference>
<feature type="repeat" description="ANK" evidence="3">
    <location>
        <begin position="441"/>
        <end position="478"/>
    </location>
</feature>
<keyword evidence="5" id="KW-1185">Reference proteome</keyword>
<sequence length="526" mass="56850">MNDLGARGNVIHSTKQQTQFMGITPEKQHELRIRTIRERNVGVLQILLSLMPIQERVEAEHTFKEAINHGSLYIIKILLSHVREVGAVNMNHMYPALFRHAAASRCDGPRDIAQLFIDDGASGADVAKALIESVQDSLQDSTKFLLELGALQHVCRFGNNPTLLHQAAERSNRAMVHELLKHGADIEATDGHGDTPLVLAVRATVRWPSVCECGAIEELLSHGANTEPVVDEVGRTLLGVAVLSGIYPVVELLLSHGANTEAVDQEGRTPLSLAVQHGIYPIVELLLSHGANTEAVDREGRTPLSLAVLTWGPVKMVESLLAHGANTEAVDREGRTPLSLAVQHGIYPVVELLLSHGANTEAVDQEGRTPLSLAVQHGIYPVVELLLSHGANTEAVDQEGRTPLSIAVLTLLSHTILTWGPVKMVESLLAHGANVETADNEGRTPLSLAASNKYEYGDKRGVLGTLLSHGADISSRCHRNKRPVEWVSQVGSAWKLDRVRKALMDEDGAKGIMTPANKQQGVMGGP</sequence>
<feature type="repeat" description="ANK" evidence="3">
    <location>
        <begin position="299"/>
        <end position="332"/>
    </location>
</feature>
<dbReference type="PANTHER" id="PTHR24193">
    <property type="entry name" value="ANKYRIN REPEAT PROTEIN"/>
    <property type="match status" value="1"/>
</dbReference>
<proteinExistence type="predicted"/>
<feature type="repeat" description="ANK" evidence="3">
    <location>
        <begin position="266"/>
        <end position="298"/>
    </location>
</feature>
<dbReference type="PRINTS" id="PR01415">
    <property type="entry name" value="ANKYRIN"/>
</dbReference>
<feature type="repeat" description="ANK" evidence="3">
    <location>
        <begin position="159"/>
        <end position="191"/>
    </location>
</feature>
<dbReference type="InterPro" id="IPR050663">
    <property type="entry name" value="Ankyrin-SOCS_Box"/>
</dbReference>
<reference evidence="4" key="1">
    <citation type="submission" date="2023-06" db="EMBL/GenBank/DDBJ databases">
        <title>Genome-scale phylogeny and comparative genomics of the fungal order Sordariales.</title>
        <authorList>
            <consortium name="Lawrence Berkeley National Laboratory"/>
            <person name="Hensen N."/>
            <person name="Bonometti L."/>
            <person name="Westerberg I."/>
            <person name="Brannstrom I.O."/>
            <person name="Guillou S."/>
            <person name="Cros-Aarteil S."/>
            <person name="Calhoun S."/>
            <person name="Haridas S."/>
            <person name="Kuo A."/>
            <person name="Mondo S."/>
            <person name="Pangilinan J."/>
            <person name="Riley R."/>
            <person name="Labutti K."/>
            <person name="Andreopoulos B."/>
            <person name="Lipzen A."/>
            <person name="Chen C."/>
            <person name="Yanf M."/>
            <person name="Daum C."/>
            <person name="Ng V."/>
            <person name="Clum A."/>
            <person name="Steindorff A."/>
            <person name="Ohm R."/>
            <person name="Martin F."/>
            <person name="Silar P."/>
            <person name="Natvig D."/>
            <person name="Lalanne C."/>
            <person name="Gautier V."/>
            <person name="Ament-Velasquez S.L."/>
            <person name="Kruys A."/>
            <person name="Hutchinson M.I."/>
            <person name="Powell A.J."/>
            <person name="Barry K."/>
            <person name="Miller A.N."/>
            <person name="Grigoriev I.V."/>
            <person name="Debuchy R."/>
            <person name="Gladieux P."/>
            <person name="Thoren M.H."/>
            <person name="Johannesson H."/>
        </authorList>
    </citation>
    <scope>NUCLEOTIDE SEQUENCE</scope>
    <source>
        <strain evidence="4">CBS 606.72</strain>
    </source>
</reference>
<dbReference type="PANTHER" id="PTHR24193:SF121">
    <property type="entry name" value="ADA2A-CONTAINING COMPLEX COMPONENT 3, ISOFORM D"/>
    <property type="match status" value="1"/>
</dbReference>
<feature type="repeat" description="ANK" evidence="3">
    <location>
        <begin position="233"/>
        <end position="265"/>
    </location>
</feature>
<dbReference type="AlphaFoldDB" id="A0AA40BTR6"/>
<comment type="caution">
    <text evidence="4">The sequence shown here is derived from an EMBL/GenBank/DDBJ whole genome shotgun (WGS) entry which is preliminary data.</text>
</comment>
<dbReference type="Gene3D" id="1.25.40.20">
    <property type="entry name" value="Ankyrin repeat-containing domain"/>
    <property type="match status" value="4"/>
</dbReference>
<dbReference type="SMART" id="SM00248">
    <property type="entry name" value="ANK"/>
    <property type="match status" value="10"/>
</dbReference>
<dbReference type="SUPFAM" id="SSF48403">
    <property type="entry name" value="Ankyrin repeat"/>
    <property type="match status" value="2"/>
</dbReference>